<dbReference type="eggNOG" id="COG4695">
    <property type="taxonomic scope" value="Bacteria"/>
</dbReference>
<sequence length="381" mass="42839">MGLHARPGQRAFRRLKRKQSILYGDLMRNKRQQRGKPPVEALNTGTGKQAAASPAGFEAFSFGDPTPVLDSAEVLDCFECWLNGKWYEPPLSFAGLAKSFNASVHHSSAIYFKANILTDTFVPNKYLSREAFKRLALDFLTFGNAYPERRTSRSGLTLQINHSLAKYMRRGREPDSYFFVNGSTPEYEFPRGSIFQLMEPDINQEMYGIPQYLSALQSAWLNEAATLFRRKYYKNGSHAGFVFYMTDAKANNDDVMKIRKAIHESKGPGNFRNLFMYSPGGNKDGIQILPVSDVAAKDEFFNIKGVTRDDVLAAHRVPPQLMGIMPSNAGGFGAVEPAARVFARNELVPLQTQFLAINDWLGQEVVRFNKYELITGEGNKQ</sequence>
<reference evidence="2 3" key="5">
    <citation type="journal article" date="2011" name="ISME J.">
        <title>Dual transcriptional profiling of a bacterial/fungal confrontation: Collimonas fungivorans versus Aspergillus niger.</title>
        <authorList>
            <person name="Mela F."/>
            <person name="Fritsche K."/>
            <person name="de Boer W."/>
            <person name="van Veen J.A."/>
            <person name="de Graaff L.H."/>
            <person name="van den Berg M."/>
            <person name="Leveau J.H."/>
        </authorList>
    </citation>
    <scope>NUCLEOTIDE SEQUENCE [LARGE SCALE GENOMIC DNA]</scope>
    <source>
        <strain evidence="2 3">Ter331</strain>
    </source>
</reference>
<dbReference type="Proteomes" id="UP000008392">
    <property type="component" value="Chromosome"/>
</dbReference>
<dbReference type="NCBIfam" id="TIGR01540">
    <property type="entry name" value="portal_PBSX"/>
    <property type="match status" value="1"/>
</dbReference>
<organism evidence="2 3">
    <name type="scientific">Collimonas fungivorans (strain Ter331)</name>
    <dbReference type="NCBI Taxonomy" id="1005048"/>
    <lineage>
        <taxon>Bacteria</taxon>
        <taxon>Pseudomonadati</taxon>
        <taxon>Pseudomonadota</taxon>
        <taxon>Betaproteobacteria</taxon>
        <taxon>Burkholderiales</taxon>
        <taxon>Oxalobacteraceae</taxon>
        <taxon>Collimonas</taxon>
    </lineage>
</organism>
<evidence type="ECO:0000313" key="2">
    <source>
        <dbReference type="EMBL" id="AEK60825.1"/>
    </source>
</evidence>
<dbReference type="InterPro" id="IPR030935">
    <property type="entry name" value="PBSX_Proteobac"/>
</dbReference>
<evidence type="ECO:0000256" key="1">
    <source>
        <dbReference type="ARBA" id="ARBA00006799"/>
    </source>
</evidence>
<name>G0AIP2_COLFT</name>
<dbReference type="KEGG" id="cfu:CFU_0993"/>
<evidence type="ECO:0000313" key="3">
    <source>
        <dbReference type="Proteomes" id="UP000008392"/>
    </source>
</evidence>
<dbReference type="STRING" id="1005048.CFU_0993"/>
<gene>
    <name evidence="2" type="ordered locus">CFU_0993</name>
</gene>
<protein>
    <submittedName>
        <fullName evidence="2">Phage portal protein, PBSX family</fullName>
    </submittedName>
</protein>
<reference evidence="2 3" key="2">
    <citation type="journal article" date="2006" name="J. Microbiol. Methods">
        <title>Genomic flank-sequencing of plasposon insertion sites for rapid identification of functional genes.</title>
        <authorList>
            <person name="Leveau J.H."/>
            <person name="Gerards S."/>
            <person name="Fritsche K."/>
            <person name="Zondag G."/>
            <person name="van Veen J.A."/>
        </authorList>
    </citation>
    <scope>NUCLEOTIDE SEQUENCE [LARGE SCALE GENOMIC DNA]</scope>
    <source>
        <strain evidence="2 3">Ter331</strain>
    </source>
</reference>
<comment type="similarity">
    <text evidence="1">Belongs to the phage portal family. PBSX subfamily.</text>
</comment>
<reference evidence="2 3" key="3">
    <citation type="journal article" date="2008" name="FEMS Microbiol. Ecol.">
        <title>Identification and characterization of genes underlying chitinolysis in Collimonas fungivorans Ter331.</title>
        <authorList>
            <person name="Fritsche K."/>
            <person name="de Boer W."/>
            <person name="Gerards S."/>
            <person name="van den Berg M."/>
            <person name="van Veen J.A."/>
            <person name="Leveau J.H."/>
        </authorList>
    </citation>
    <scope>NUCLEOTIDE SEQUENCE [LARGE SCALE GENOMIC DNA]</scope>
    <source>
        <strain evidence="2 3">Ter331</strain>
    </source>
</reference>
<keyword evidence="3" id="KW-1185">Reference proteome</keyword>
<dbReference type="AlphaFoldDB" id="G0AIP2"/>
<dbReference type="InterPro" id="IPR006430">
    <property type="entry name" value="Phage_portal_PBSX"/>
</dbReference>
<dbReference type="HOGENOM" id="CLU_068879_0_0_4"/>
<reference evidence="3" key="6">
    <citation type="submission" date="2011-05" db="EMBL/GenBank/DDBJ databases">
        <title>Complete sequence of Collimonas fungivorans Ter331.</title>
        <authorList>
            <person name="Leveau J.H."/>
        </authorList>
    </citation>
    <scope>NUCLEOTIDE SEQUENCE [LARGE SCALE GENOMIC DNA]</scope>
    <source>
        <strain evidence="3">Ter331</strain>
    </source>
</reference>
<dbReference type="EMBL" id="CP002745">
    <property type="protein sequence ID" value="AEK60825.1"/>
    <property type="molecule type" value="Genomic_DNA"/>
</dbReference>
<reference evidence="2 3" key="4">
    <citation type="journal article" date="2010" name="Environ. Microbiol.">
        <title>The bacterial genus Collimonas: mycophagy, weathering and other adaptive solutions to life in oligotrophic soil environments.</title>
        <authorList>
            <person name="Leveau J.H."/>
            <person name="Uroz S."/>
            <person name="de Boer W."/>
        </authorList>
    </citation>
    <scope>NUCLEOTIDE SEQUENCE [LARGE SCALE GENOMIC DNA]</scope>
    <source>
        <strain evidence="2 3">Ter331</strain>
    </source>
</reference>
<reference evidence="2 3" key="1">
    <citation type="journal article" date="2004" name="Environ. Microbiol.">
        <title>Phylogeny-function analysis of (meta)genomic libraries: screening for expression of ribosomal RNA genes by large-insert library fluorescent in situ hybridization (LIL-FISH).</title>
        <authorList>
            <person name="Leveau J.H."/>
            <person name="Gerards S."/>
            <person name="de Boer W."/>
            <person name="van Veen J.A."/>
        </authorList>
    </citation>
    <scope>NUCLEOTIDE SEQUENCE [LARGE SCALE GENOMIC DNA]</scope>
    <source>
        <strain evidence="2 3">Ter331</strain>
    </source>
</reference>
<dbReference type="PIRSF" id="PIRSF018494">
    <property type="entry name" value="PBSX_VPQ"/>
    <property type="match status" value="1"/>
</dbReference>
<proteinExistence type="inferred from homology"/>
<dbReference type="InterPro" id="IPR006944">
    <property type="entry name" value="Phage/GTA_portal"/>
</dbReference>
<dbReference type="Pfam" id="PF04860">
    <property type="entry name" value="Phage_portal"/>
    <property type="match status" value="1"/>
</dbReference>
<accession>G0AIP2</accession>